<evidence type="ECO:0000313" key="7">
    <source>
        <dbReference type="EMBL" id="GGG37643.1"/>
    </source>
</evidence>
<proteinExistence type="inferred from homology"/>
<evidence type="ECO:0000256" key="6">
    <source>
        <dbReference type="SAM" id="SignalP"/>
    </source>
</evidence>
<accession>A0ABQ1WNA6</accession>
<comment type="caution">
    <text evidence="7">The sequence shown here is derived from an EMBL/GenBank/DDBJ whole genome shotgun (WGS) entry which is preliminary data.</text>
</comment>
<keyword evidence="3 5" id="KW-0378">Hydrolase</keyword>
<dbReference type="Pfam" id="PF04616">
    <property type="entry name" value="Glyco_hydro_43"/>
    <property type="match status" value="1"/>
</dbReference>
<dbReference type="EMBL" id="BMIX01000004">
    <property type="protein sequence ID" value="GGG37643.1"/>
    <property type="molecule type" value="Genomic_DNA"/>
</dbReference>
<evidence type="ECO:0000313" key="8">
    <source>
        <dbReference type="Proteomes" id="UP000605733"/>
    </source>
</evidence>
<protein>
    <submittedName>
        <fullName evidence="7">Extracellular endo-alpha-(1-&gt;5)-L-arabinanase 1</fullName>
    </submittedName>
</protein>
<reference evidence="8" key="1">
    <citation type="journal article" date="2019" name="Int. J. Syst. Evol. Microbiol.">
        <title>The Global Catalogue of Microorganisms (GCM) 10K type strain sequencing project: providing services to taxonomists for standard genome sequencing and annotation.</title>
        <authorList>
            <consortium name="The Broad Institute Genomics Platform"/>
            <consortium name="The Broad Institute Genome Sequencing Center for Infectious Disease"/>
            <person name="Wu L."/>
            <person name="Ma J."/>
        </authorList>
    </citation>
    <scope>NUCLEOTIDE SEQUENCE [LARGE SCALE GENOMIC DNA]</scope>
    <source>
        <strain evidence="8">CGMCC 1.15422</strain>
    </source>
</reference>
<keyword evidence="4 5" id="KW-0326">Glycosidase</keyword>
<feature type="signal peptide" evidence="6">
    <location>
        <begin position="1"/>
        <end position="24"/>
    </location>
</feature>
<evidence type="ECO:0000256" key="4">
    <source>
        <dbReference type="ARBA" id="ARBA00023295"/>
    </source>
</evidence>
<dbReference type="InterPro" id="IPR023296">
    <property type="entry name" value="Glyco_hydro_beta-prop_sf"/>
</dbReference>
<evidence type="ECO:0000256" key="2">
    <source>
        <dbReference type="ARBA" id="ARBA00009865"/>
    </source>
</evidence>
<dbReference type="PANTHER" id="PTHR43301:SF3">
    <property type="entry name" value="ARABINAN ENDO-1,5-ALPHA-L-ARABINOSIDASE A-RELATED"/>
    <property type="match status" value="1"/>
</dbReference>
<dbReference type="InterPro" id="IPR050727">
    <property type="entry name" value="GH43_arabinanases"/>
</dbReference>
<evidence type="ECO:0000256" key="5">
    <source>
        <dbReference type="PIRNR" id="PIRNR026534"/>
    </source>
</evidence>
<dbReference type="InterPro" id="IPR016840">
    <property type="entry name" value="Glyco_hydro_43_endo_a_Ara-ase"/>
</dbReference>
<dbReference type="CDD" id="cd18830">
    <property type="entry name" value="GH43_CjArb43A-like"/>
    <property type="match status" value="1"/>
</dbReference>
<dbReference type="PANTHER" id="PTHR43301">
    <property type="entry name" value="ARABINAN ENDO-1,5-ALPHA-L-ARABINOSIDASE"/>
    <property type="match status" value="1"/>
</dbReference>
<sequence>MKNFKLKLIFLTVIIMISAVNLYAQDTYNIRVHDPVVAKEGNTYYLFNTGKGIGVYTSKDLENWERAEAVFNEKPEWTDSVVPDFGNHIWAPDIIKKEDTWYLYYSVSAFAKNTSAIGVVTNKTLDPENDNYKWVDHGIVVQSVPDRDMWNAIDPNIIYDDNGTPWMSFGSFWNGLKMVKLAENLTEIAKPEEWRSIARRERSFELDNKDPGDAALEAPFIFKKDDWYYQFLSWDLCCRGEKSTYKVVVGRSKNATGPYVDKSGKPLNEGGGTLVLKGNENWYGAGHNSVYTFEGKDYMFFHAYDASDEGAPKLGIKEIEWVNGWPTVEPMK</sequence>
<dbReference type="SUPFAM" id="SSF75005">
    <property type="entry name" value="Arabinanase/levansucrase/invertase"/>
    <property type="match status" value="1"/>
</dbReference>
<evidence type="ECO:0000256" key="1">
    <source>
        <dbReference type="ARBA" id="ARBA00004834"/>
    </source>
</evidence>
<keyword evidence="8" id="KW-1185">Reference proteome</keyword>
<dbReference type="Gene3D" id="2.115.10.20">
    <property type="entry name" value="Glycosyl hydrolase domain, family 43"/>
    <property type="match status" value="1"/>
</dbReference>
<dbReference type="InterPro" id="IPR006710">
    <property type="entry name" value="Glyco_hydro_43"/>
</dbReference>
<name>A0ABQ1WNA6_9FLAO</name>
<feature type="chain" id="PRO_5046967192" evidence="6">
    <location>
        <begin position="25"/>
        <end position="332"/>
    </location>
</feature>
<evidence type="ECO:0000256" key="3">
    <source>
        <dbReference type="ARBA" id="ARBA00022801"/>
    </source>
</evidence>
<organism evidence="7 8">
    <name type="scientific">Christiangramia forsetii</name>
    <dbReference type="NCBI Taxonomy" id="411153"/>
    <lineage>
        <taxon>Bacteria</taxon>
        <taxon>Pseudomonadati</taxon>
        <taxon>Bacteroidota</taxon>
        <taxon>Flavobacteriia</taxon>
        <taxon>Flavobacteriales</taxon>
        <taxon>Flavobacteriaceae</taxon>
        <taxon>Christiangramia</taxon>
    </lineage>
</organism>
<gene>
    <name evidence="7" type="primary">abnA</name>
    <name evidence="7" type="ORF">GCM10011532_21640</name>
</gene>
<dbReference type="Proteomes" id="UP000605733">
    <property type="component" value="Unassembled WGS sequence"/>
</dbReference>
<keyword evidence="6" id="KW-0732">Signal</keyword>
<comment type="pathway">
    <text evidence="1 5">Glycan metabolism; L-arabinan degradation.</text>
</comment>
<comment type="similarity">
    <text evidence="2 5">Belongs to the glycosyl hydrolase 43 family.</text>
</comment>
<dbReference type="PIRSF" id="PIRSF026534">
    <property type="entry name" value="Endo_alpha-L-arabinosidase"/>
    <property type="match status" value="1"/>
</dbReference>